<evidence type="ECO:0000256" key="8">
    <source>
        <dbReference type="HAMAP-Rule" id="MF_00277"/>
    </source>
</evidence>
<evidence type="ECO:0000256" key="3">
    <source>
        <dbReference type="ARBA" id="ARBA00022737"/>
    </source>
</evidence>
<comment type="cofactor">
    <cofactor evidence="8">
        <name>Mg(2+)</name>
        <dbReference type="ChEBI" id="CHEBI:18420"/>
    </cofactor>
</comment>
<dbReference type="GO" id="GO:0006808">
    <property type="term" value="P:regulation of nitrogen utilization"/>
    <property type="evidence" value="ECO:0007669"/>
    <property type="project" value="UniProtKB-UniRule"/>
</dbReference>
<keyword evidence="1 8" id="KW-0808">Transferase</keyword>
<dbReference type="HAMAP" id="MF_00277">
    <property type="entry name" value="PII_uridylyl_transf"/>
    <property type="match status" value="1"/>
</dbReference>
<dbReference type="GO" id="GO:0008773">
    <property type="term" value="F:[protein-PII] uridylyltransferase activity"/>
    <property type="evidence" value="ECO:0007669"/>
    <property type="project" value="UniProtKB-UniRule"/>
</dbReference>
<keyword evidence="5 8" id="KW-0460">Magnesium</keyword>
<dbReference type="EC" id="3.1.4.-" evidence="8"/>
<dbReference type="Gene3D" id="1.20.120.330">
    <property type="entry name" value="Nucleotidyltransferases domain 2"/>
    <property type="match status" value="1"/>
</dbReference>
<sequence length="902" mass="103949">MDEIMYVANYIDQQLFNSQQFENELTANGSKLNIFRNALQQGQRILKTRFQATHNATEYVNQRTWLVDQMILQIQQQLCTCPDTKQVAIVAVGGYGRGELHPGSDIDLLFLLSQPPNLATQNCIERFITFLWDIRLEVGQSVRTLAECEQQVANDISVATNLMEARLITGSADLFTEMQFRLSSDNIWRSKDFFAAKLAEQKQRHLKYHDTAYNLEPNIKEGPGGLRDIQTIAWVAKRHFNASTLHDLVEQGFITEKEYHSLLKAQAFLWQIRCFLHLIANRREDRLLFDYQRTLATALGYTDDEAGLGVEKLMKQYYRTAKEISSLNEMLLQLFQEAILYADSPTTLYFLNKRFQVRNDFIEVTHDKVFAKYPFALLEIFLFMQQYPEIKGIRATTIRLILHYIHLIDKAFHRDLRVRSLFYEIIHQPQGLTHALRRMNSYGILSAYIPAFGRIVGQMQYDLYHVYTVDQHSIFVVRNLRRFSISQYAHEFPLCSKIIQSLPKPELLYLAGLFHDIGKGRGGDHSELGEKETLNFAQAHGLSDNDARLVAWLVRYHLLMSITAQRQDTSDPKIIKSFAQQIEEPIRLDYLYLLTVADIRATNPNLWNSWKDKLLADLYHKTRAALLPGNTLTLDKQIHIQDIKIKALRLLNDLEQEHPFLSLWEDLGDDYFLTSSPEEIVRETQTILNHLPSTVPLILERQNVPGSMAFITLYPQDRNDLFAKTTHFLEQQGLTIVDAYIVPTQLGYIMSGYTVLADEGTHLDLQGDSPMLLQSLKAELTCEANSAFSPIQRHLPRQLKHFPVPTRITFTQDQMNDHTVLELITTDRPGVLSRVAQAFMSCGVFIKKAKIATFGSRVEDIFFITDYKHHALYSADQLDCLREKLSLLLDEDMPKQSTISIT</sequence>
<feature type="domain" description="ACT" evidence="9">
    <location>
        <begin position="820"/>
        <end position="900"/>
    </location>
</feature>
<proteinExistence type="inferred from homology"/>
<dbReference type="CDD" id="cd04899">
    <property type="entry name" value="ACT_ACR-UUR-like_2"/>
    <property type="match status" value="1"/>
</dbReference>
<dbReference type="HOGENOM" id="CLU_012833_0_0_6"/>
<name>A0A090ANY7_9GAMM</name>
<dbReference type="InterPro" id="IPR043519">
    <property type="entry name" value="NT_sf"/>
</dbReference>
<dbReference type="SUPFAM" id="SSF81301">
    <property type="entry name" value="Nucleotidyltransferase"/>
    <property type="match status" value="1"/>
</dbReference>
<comment type="similarity">
    <text evidence="8">Belongs to the GlnD family.</text>
</comment>
<dbReference type="PANTHER" id="PTHR47320">
    <property type="entry name" value="BIFUNCTIONAL URIDYLYLTRANSFERASE/URIDYLYL-REMOVING ENZYME"/>
    <property type="match status" value="1"/>
</dbReference>
<comment type="domain">
    <text evidence="8">Has four distinct domains: an N-terminal nucleotidyltransferase (NT) domain responsible for UTase activity, a central HD domain that encodes UR activity, and two C-terminal ACT domains that seem to have a role in glutamine sensing.</text>
</comment>
<comment type="activity regulation">
    <text evidence="8">Uridylyltransferase (UTase) activity is inhibited by glutamine, while glutamine activates uridylyl-removing (UR) activity.</text>
</comment>
<dbReference type="EMBL" id="AP014633">
    <property type="protein sequence ID" value="BAP57912.1"/>
    <property type="molecule type" value="Genomic_DNA"/>
</dbReference>
<dbReference type="InterPro" id="IPR002934">
    <property type="entry name" value="Polymerase_NTP_transf_dom"/>
</dbReference>
<evidence type="ECO:0000259" key="9">
    <source>
        <dbReference type="PROSITE" id="PS51671"/>
    </source>
</evidence>
<organism evidence="11 12">
    <name type="scientific">Thioploca ingrica</name>
    <dbReference type="NCBI Taxonomy" id="40754"/>
    <lineage>
        <taxon>Bacteria</taxon>
        <taxon>Pseudomonadati</taxon>
        <taxon>Pseudomonadota</taxon>
        <taxon>Gammaproteobacteria</taxon>
        <taxon>Thiotrichales</taxon>
        <taxon>Thiotrichaceae</taxon>
        <taxon>Thioploca</taxon>
    </lineage>
</organism>
<dbReference type="SUPFAM" id="SSF81593">
    <property type="entry name" value="Nucleotidyltransferase substrate binding subunit/domain"/>
    <property type="match status" value="1"/>
</dbReference>
<protein>
    <recommendedName>
        <fullName evidence="8">Bifunctional uridylyltransferase/uridylyl-removing enzyme</fullName>
        <shortName evidence="8">UTase/UR</shortName>
    </recommendedName>
    <alternativeName>
        <fullName evidence="8">Bifunctional [protein-PII] modification enzyme</fullName>
    </alternativeName>
    <alternativeName>
        <fullName evidence="8">Bifunctional nitrogen sensor protein</fullName>
    </alternativeName>
    <domain>
        <recommendedName>
            <fullName evidence="8">[Protein-PII] uridylyltransferase</fullName>
            <shortName evidence="8">PII uridylyltransferase</shortName>
            <shortName evidence="8">UTase</shortName>
            <ecNumber evidence="8">2.7.7.59</ecNumber>
        </recommendedName>
    </domain>
    <domain>
        <recommendedName>
            <fullName evidence="8">[Protein-PII]-UMP uridylyl-removing enzyme</fullName>
            <shortName evidence="8">UR</shortName>
            <ecNumber evidence="8">3.1.4.-</ecNumber>
        </recommendedName>
    </domain>
</protein>
<comment type="catalytic activity">
    <reaction evidence="7">
        <text>guanosine 3',5'-bis(diphosphate) + H2O = GDP + diphosphate + H(+)</text>
        <dbReference type="Rhea" id="RHEA:14253"/>
        <dbReference type="ChEBI" id="CHEBI:15377"/>
        <dbReference type="ChEBI" id="CHEBI:15378"/>
        <dbReference type="ChEBI" id="CHEBI:33019"/>
        <dbReference type="ChEBI" id="CHEBI:58189"/>
        <dbReference type="ChEBI" id="CHEBI:77828"/>
        <dbReference type="EC" id="3.1.7.2"/>
    </reaction>
</comment>
<keyword evidence="3" id="KW-0677">Repeat</keyword>
<dbReference type="CDD" id="cd00077">
    <property type="entry name" value="HDc"/>
    <property type="match status" value="1"/>
</dbReference>
<dbReference type="InterPro" id="IPR006674">
    <property type="entry name" value="HD_domain"/>
</dbReference>
<feature type="region of interest" description="Uridylyltransferase" evidence="8">
    <location>
        <begin position="1"/>
        <end position="350"/>
    </location>
</feature>
<dbReference type="PROSITE" id="PS51671">
    <property type="entry name" value="ACT"/>
    <property type="match status" value="1"/>
</dbReference>
<feature type="domain" description="HD" evidence="10">
    <location>
        <begin position="469"/>
        <end position="591"/>
    </location>
</feature>
<dbReference type="InterPro" id="IPR002912">
    <property type="entry name" value="ACT_dom"/>
</dbReference>
<dbReference type="Pfam" id="PF01966">
    <property type="entry name" value="HD"/>
    <property type="match status" value="1"/>
</dbReference>
<evidence type="ECO:0000256" key="6">
    <source>
        <dbReference type="ARBA" id="ARBA00023268"/>
    </source>
</evidence>
<evidence type="ECO:0000313" key="12">
    <source>
        <dbReference type="Proteomes" id="UP000031623"/>
    </source>
</evidence>
<dbReference type="Gene3D" id="3.30.460.10">
    <property type="entry name" value="Beta Polymerase, domain 2"/>
    <property type="match status" value="1"/>
</dbReference>
<dbReference type="EC" id="2.7.7.59" evidence="8"/>
<comment type="function">
    <text evidence="8">Modifies, by uridylylation and deuridylylation, the PII regulatory proteins (GlnB and homologs), in response to the nitrogen status of the cell that GlnD senses through the glutamine level. Under low glutamine levels, catalyzes the conversion of the PII proteins and UTP to PII-UMP and PPi, while under higher glutamine levels, GlnD hydrolyzes PII-UMP to PII and UMP (deuridylylation). Thus, controls uridylylation state and activity of the PII proteins, and plays an important role in the regulation of nitrogen metabolism.</text>
</comment>
<keyword evidence="2 8" id="KW-0548">Nucleotidyltransferase</keyword>
<evidence type="ECO:0000256" key="1">
    <source>
        <dbReference type="ARBA" id="ARBA00022679"/>
    </source>
</evidence>
<dbReference type="PANTHER" id="PTHR47320:SF1">
    <property type="entry name" value="BIFUNCTIONAL URIDYLYLTRANSFERASE_URIDYLYL-REMOVING ENZYME"/>
    <property type="match status" value="1"/>
</dbReference>
<keyword evidence="6 8" id="KW-0511">Multifunctional enzyme</keyword>
<dbReference type="Pfam" id="PF08335">
    <property type="entry name" value="GlnD_UR_UTase"/>
    <property type="match status" value="1"/>
</dbReference>
<dbReference type="FunFam" id="1.10.3090.10:FF:000005">
    <property type="entry name" value="Bifunctional uridylyltransferase/uridylyl-removing enzyme"/>
    <property type="match status" value="1"/>
</dbReference>
<dbReference type="Pfam" id="PF01909">
    <property type="entry name" value="NTP_transf_2"/>
    <property type="match status" value="1"/>
</dbReference>
<dbReference type="PIRSF" id="PIRSF006288">
    <property type="entry name" value="PII_uridyltransf"/>
    <property type="match status" value="1"/>
</dbReference>
<dbReference type="GO" id="GO:0008081">
    <property type="term" value="F:phosphoric diester hydrolase activity"/>
    <property type="evidence" value="ECO:0007669"/>
    <property type="project" value="UniProtKB-UniRule"/>
</dbReference>
<dbReference type="Proteomes" id="UP000031623">
    <property type="component" value="Chromosome"/>
</dbReference>
<dbReference type="InterPro" id="IPR003607">
    <property type="entry name" value="HD/PDEase_dom"/>
</dbReference>
<dbReference type="InterPro" id="IPR013546">
    <property type="entry name" value="PII_UdlTrfase/GS_AdlTrfase"/>
</dbReference>
<keyword evidence="12" id="KW-1185">Reference proteome</keyword>
<comment type="catalytic activity">
    <reaction evidence="8">
        <text>[protein-PII]-uridylyl-L-tyrosine + H2O = [protein-PII]-L-tyrosine + UMP + H(+)</text>
        <dbReference type="Rhea" id="RHEA:48600"/>
        <dbReference type="Rhea" id="RHEA-COMP:12147"/>
        <dbReference type="Rhea" id="RHEA-COMP:12148"/>
        <dbReference type="ChEBI" id="CHEBI:15377"/>
        <dbReference type="ChEBI" id="CHEBI:15378"/>
        <dbReference type="ChEBI" id="CHEBI:46858"/>
        <dbReference type="ChEBI" id="CHEBI:57865"/>
        <dbReference type="ChEBI" id="CHEBI:90602"/>
    </reaction>
</comment>
<dbReference type="PROSITE" id="PS51831">
    <property type="entry name" value="HD"/>
    <property type="match status" value="1"/>
</dbReference>
<dbReference type="NCBIfam" id="TIGR01693">
    <property type="entry name" value="UTase_glnD"/>
    <property type="match status" value="1"/>
</dbReference>
<dbReference type="Gene3D" id="1.10.3210.10">
    <property type="entry name" value="Hypothetical protein af1432"/>
    <property type="match status" value="1"/>
</dbReference>
<feature type="region of interest" description="Uridylyl-removing" evidence="8">
    <location>
        <begin position="351"/>
        <end position="709"/>
    </location>
</feature>
<dbReference type="Gene3D" id="3.30.70.260">
    <property type="match status" value="1"/>
</dbReference>
<evidence type="ECO:0000256" key="7">
    <source>
        <dbReference type="ARBA" id="ARBA00047968"/>
    </source>
</evidence>
<dbReference type="InterPro" id="IPR010043">
    <property type="entry name" value="UTase/UR"/>
</dbReference>
<evidence type="ECO:0000313" key="11">
    <source>
        <dbReference type="EMBL" id="BAP57912.1"/>
    </source>
</evidence>
<dbReference type="GO" id="GO:0008893">
    <property type="term" value="F:guanosine-3',5'-bis(diphosphate) 3'-diphosphatase activity"/>
    <property type="evidence" value="ECO:0007669"/>
    <property type="project" value="UniProtKB-EC"/>
</dbReference>
<reference evidence="11 12" key="1">
    <citation type="journal article" date="2014" name="ISME J.">
        <title>Ecophysiology of Thioploca ingrica as revealed by the complete genome sequence supplemented with proteomic evidence.</title>
        <authorList>
            <person name="Kojima H."/>
            <person name="Ogura Y."/>
            <person name="Yamamoto N."/>
            <person name="Togashi T."/>
            <person name="Mori H."/>
            <person name="Watanabe T."/>
            <person name="Nemoto F."/>
            <person name="Kurokawa K."/>
            <person name="Hayashi T."/>
            <person name="Fukui M."/>
        </authorList>
    </citation>
    <scope>NUCLEOTIDE SEQUENCE [LARGE SCALE GENOMIC DNA]</scope>
</reference>
<dbReference type="AlphaFoldDB" id="A0A090ANY7"/>
<dbReference type="InterPro" id="IPR045865">
    <property type="entry name" value="ACT-like_dom_sf"/>
</dbReference>
<dbReference type="KEGG" id="tig:THII_3615"/>
<evidence type="ECO:0000259" key="10">
    <source>
        <dbReference type="PROSITE" id="PS51831"/>
    </source>
</evidence>
<comment type="catalytic activity">
    <reaction evidence="8">
        <text>[protein-PII]-L-tyrosine + UTP = [protein-PII]-uridylyl-L-tyrosine + diphosphate</text>
        <dbReference type="Rhea" id="RHEA:13673"/>
        <dbReference type="Rhea" id="RHEA-COMP:12147"/>
        <dbReference type="Rhea" id="RHEA-COMP:12148"/>
        <dbReference type="ChEBI" id="CHEBI:33019"/>
        <dbReference type="ChEBI" id="CHEBI:46398"/>
        <dbReference type="ChEBI" id="CHEBI:46858"/>
        <dbReference type="ChEBI" id="CHEBI:90602"/>
        <dbReference type="EC" id="2.7.7.59"/>
    </reaction>
</comment>
<evidence type="ECO:0000256" key="4">
    <source>
        <dbReference type="ARBA" id="ARBA00022801"/>
    </source>
</evidence>
<dbReference type="CDD" id="cd05401">
    <property type="entry name" value="NT_GlnE_GlnD_like"/>
    <property type="match status" value="1"/>
</dbReference>
<accession>A0A090ANY7</accession>
<dbReference type="SMART" id="SM00471">
    <property type="entry name" value="HDc"/>
    <property type="match status" value="1"/>
</dbReference>
<gene>
    <name evidence="8" type="primary">glnD</name>
    <name evidence="11" type="ORF">THII_3615</name>
</gene>
<keyword evidence="4 8" id="KW-0378">Hydrolase</keyword>
<evidence type="ECO:0000256" key="5">
    <source>
        <dbReference type="ARBA" id="ARBA00022842"/>
    </source>
</evidence>
<dbReference type="SUPFAM" id="SSF55021">
    <property type="entry name" value="ACT-like"/>
    <property type="match status" value="1"/>
</dbReference>
<dbReference type="SUPFAM" id="SSF109604">
    <property type="entry name" value="HD-domain/PDEase-like"/>
    <property type="match status" value="1"/>
</dbReference>
<evidence type="ECO:0000256" key="2">
    <source>
        <dbReference type="ARBA" id="ARBA00022695"/>
    </source>
</evidence>
<dbReference type="STRING" id="40754.THII_3615"/>